<evidence type="ECO:0000313" key="2">
    <source>
        <dbReference type="Proteomes" id="UP000322917"/>
    </source>
</evidence>
<dbReference type="Proteomes" id="UP000322917">
    <property type="component" value="Unassembled WGS sequence"/>
</dbReference>
<protein>
    <submittedName>
        <fullName evidence="1">Lysine-N-methylase</fullName>
    </submittedName>
</protein>
<proteinExistence type="predicted"/>
<dbReference type="GO" id="GO:0008168">
    <property type="term" value="F:methyltransferase activity"/>
    <property type="evidence" value="ECO:0007669"/>
    <property type="project" value="UniProtKB-KW"/>
</dbReference>
<reference evidence="1 2" key="1">
    <citation type="submission" date="2016-11" db="EMBL/GenBank/DDBJ databases">
        <authorList>
            <person name="Varghese N."/>
            <person name="Submissions S."/>
        </authorList>
    </citation>
    <scope>NUCLEOTIDE SEQUENCE [LARGE SCALE GENOMIC DNA]</scope>
    <source>
        <strain evidence="1 2">DSM 15287</strain>
    </source>
</reference>
<gene>
    <name evidence="1" type="ORF">SAMN02745170_02123</name>
</gene>
<dbReference type="EMBL" id="FQZD01000015">
    <property type="protein sequence ID" value="SHJ27203.1"/>
    <property type="molecule type" value="Genomic_DNA"/>
</dbReference>
<dbReference type="AlphaFoldDB" id="A0A1M6HYI8"/>
<organism evidence="1 2">
    <name type="scientific">Propionispora hippei DSM 15287</name>
    <dbReference type="NCBI Taxonomy" id="1123003"/>
    <lineage>
        <taxon>Bacteria</taxon>
        <taxon>Bacillati</taxon>
        <taxon>Bacillota</taxon>
        <taxon>Negativicutes</taxon>
        <taxon>Selenomonadales</taxon>
        <taxon>Sporomusaceae</taxon>
        <taxon>Propionispora</taxon>
    </lineage>
</organism>
<keyword evidence="1" id="KW-0808">Transferase</keyword>
<name>A0A1M6HYI8_9FIRM</name>
<dbReference type="NCBIfam" id="NF038110">
    <property type="entry name" value="Lys_methyl_FliB"/>
    <property type="match status" value="1"/>
</dbReference>
<keyword evidence="2" id="KW-1185">Reference proteome</keyword>
<dbReference type="GO" id="GO:0032259">
    <property type="term" value="P:methylation"/>
    <property type="evidence" value="ECO:0007669"/>
    <property type="project" value="UniProtKB-KW"/>
</dbReference>
<evidence type="ECO:0000313" key="1">
    <source>
        <dbReference type="EMBL" id="SHJ27203.1"/>
    </source>
</evidence>
<accession>A0A1M6HYI8</accession>
<sequence length="317" mass="36098">MCLYLYTSLCQSFACGMCGRCCRNDWLVSVDEATYVRSRTLFCQTGRQAEFEQAFVPLTGTRQAGEYAYIAKRDGGACWFLGGENLCRLQREAGHGFLDTVCQTFPRYPMSTARGLELTLSFSCSRVVELACQTDRLEVLRRDSPPFTVAPDAVVLTVHPQQRPASDPLHYYFEIEQHLLDILQWRGAPLSHRLRLLADTVTALQRLAGAEALGEQLTRLLYRNYDYMDAAGDSSGTDYGPAERLCEHFLVNLVFKKPFYLYGWQESLKLLRLIEDKLERTRATAADQLAEVREQVMAIESSYCHNRQALYQLLARP</sequence>
<keyword evidence="1" id="KW-0489">Methyltransferase</keyword>